<dbReference type="GO" id="GO:0000701">
    <property type="term" value="F:purine-specific mismatch base pair DNA N-glycosylase activity"/>
    <property type="evidence" value="ECO:0007669"/>
    <property type="project" value="UniProtKB-EC"/>
</dbReference>
<dbReference type="SUPFAM" id="SSF48150">
    <property type="entry name" value="DNA-glycosylase"/>
    <property type="match status" value="1"/>
</dbReference>
<feature type="domain" description="HhH-GPD" evidence="13">
    <location>
        <begin position="56"/>
        <end position="206"/>
    </location>
</feature>
<dbReference type="GO" id="GO:0035485">
    <property type="term" value="F:adenine/guanine mispair binding"/>
    <property type="evidence" value="ECO:0007669"/>
    <property type="project" value="TreeGrafter"/>
</dbReference>
<dbReference type="PIRSF" id="PIRSF001435">
    <property type="entry name" value="Nth"/>
    <property type="match status" value="1"/>
</dbReference>
<evidence type="ECO:0000256" key="7">
    <source>
        <dbReference type="ARBA" id="ARBA00022763"/>
    </source>
</evidence>
<dbReference type="SMART" id="SM00525">
    <property type="entry name" value="FES"/>
    <property type="match status" value="1"/>
</dbReference>
<organism evidence="14 15">
    <name type="scientific">Chroococcidiopsis cubana SAG 39.79</name>
    <dbReference type="NCBI Taxonomy" id="388085"/>
    <lineage>
        <taxon>Bacteria</taxon>
        <taxon>Bacillati</taxon>
        <taxon>Cyanobacteriota</taxon>
        <taxon>Cyanophyceae</taxon>
        <taxon>Chroococcidiopsidales</taxon>
        <taxon>Chroococcidiopsidaceae</taxon>
        <taxon>Chroococcidiopsis</taxon>
    </lineage>
</organism>
<dbReference type="AlphaFoldDB" id="A0AB37UKX5"/>
<dbReference type="EC" id="3.2.2.31" evidence="4"/>
<comment type="cofactor">
    <cofactor evidence="2">
        <name>[4Fe-4S] cluster</name>
        <dbReference type="ChEBI" id="CHEBI:49883"/>
    </cofactor>
</comment>
<evidence type="ECO:0000256" key="3">
    <source>
        <dbReference type="ARBA" id="ARBA00008343"/>
    </source>
</evidence>
<evidence type="ECO:0000259" key="13">
    <source>
        <dbReference type="SMART" id="SM00478"/>
    </source>
</evidence>
<gene>
    <name evidence="14" type="ORF">DSM107010_26720</name>
</gene>
<dbReference type="InterPro" id="IPR003265">
    <property type="entry name" value="HhH-GPD_domain"/>
</dbReference>
<dbReference type="Gene3D" id="1.10.1670.10">
    <property type="entry name" value="Helix-hairpin-Helix base-excision DNA repair enzymes (C-terminal)"/>
    <property type="match status" value="1"/>
</dbReference>
<dbReference type="GO" id="GO:0046872">
    <property type="term" value="F:metal ion binding"/>
    <property type="evidence" value="ECO:0007669"/>
    <property type="project" value="UniProtKB-KW"/>
</dbReference>
<evidence type="ECO:0000256" key="10">
    <source>
        <dbReference type="ARBA" id="ARBA00023014"/>
    </source>
</evidence>
<proteinExistence type="inferred from homology"/>
<evidence type="ECO:0000256" key="11">
    <source>
        <dbReference type="ARBA" id="ARBA00023204"/>
    </source>
</evidence>
<sequence>MTSAIAQSQENFTLLLAANKIKWFRRQLTSWATLNLREFPWRTTTDAYAIFIAEFLLQKTSANTVAPIYADFLTRYPTLEDLATASVAEIAILLKPLGLHFRADRLYQSVRVIIEQYDGKIPASEAQLLSLPGIGLYTARSICANAFAQPLAILDTNVARILERFFGLQGNRVKSRCKLLWSAAEYVAPKTSVSRWNLTLLDFGAGVCTARNPSCGICPLRSQCNYAKINLDMNHE</sequence>
<dbReference type="GO" id="GO:0034039">
    <property type="term" value="F:8-oxo-7,8-dihydroguanine DNA N-glycosylase activity"/>
    <property type="evidence" value="ECO:0007669"/>
    <property type="project" value="TreeGrafter"/>
</dbReference>
<dbReference type="SMART" id="SM00478">
    <property type="entry name" value="ENDO3c"/>
    <property type="match status" value="1"/>
</dbReference>
<keyword evidence="10" id="KW-0411">Iron-sulfur</keyword>
<keyword evidence="7" id="KW-0227">DNA damage</keyword>
<accession>A0AB37UKX5</accession>
<evidence type="ECO:0000256" key="1">
    <source>
        <dbReference type="ARBA" id="ARBA00000843"/>
    </source>
</evidence>
<dbReference type="InterPro" id="IPR000445">
    <property type="entry name" value="HhH_motif"/>
</dbReference>
<keyword evidence="12" id="KW-0326">Glycosidase</keyword>
<evidence type="ECO:0000313" key="15">
    <source>
        <dbReference type="Proteomes" id="UP000282574"/>
    </source>
</evidence>
<dbReference type="GO" id="GO:0006284">
    <property type="term" value="P:base-excision repair"/>
    <property type="evidence" value="ECO:0007669"/>
    <property type="project" value="InterPro"/>
</dbReference>
<evidence type="ECO:0000256" key="12">
    <source>
        <dbReference type="ARBA" id="ARBA00023295"/>
    </source>
</evidence>
<comment type="caution">
    <text evidence="14">The sequence shown here is derived from an EMBL/GenBank/DDBJ whole genome shotgun (WGS) entry which is preliminary data.</text>
</comment>
<evidence type="ECO:0000313" key="14">
    <source>
        <dbReference type="EMBL" id="RUT12063.1"/>
    </source>
</evidence>
<dbReference type="RefSeq" id="WP_015156328.1">
    <property type="nucleotide sequence ID" value="NZ_JAVKZF010000003.1"/>
</dbReference>
<comment type="similarity">
    <text evidence="3">Belongs to the Nth/MutY family.</text>
</comment>
<protein>
    <recommendedName>
        <fullName evidence="5">Adenine DNA glycosylase</fullName>
        <ecNumber evidence="4">3.2.2.31</ecNumber>
    </recommendedName>
</protein>
<evidence type="ECO:0000256" key="8">
    <source>
        <dbReference type="ARBA" id="ARBA00022801"/>
    </source>
</evidence>
<evidence type="ECO:0000256" key="6">
    <source>
        <dbReference type="ARBA" id="ARBA00022723"/>
    </source>
</evidence>
<reference evidence="14 15" key="1">
    <citation type="journal article" date="2019" name="Genome Biol. Evol.">
        <title>Day and night: Metabolic profiles and evolutionary relationships of six axenic non-marine cyanobacteria.</title>
        <authorList>
            <person name="Will S.E."/>
            <person name="Henke P."/>
            <person name="Boedeker C."/>
            <person name="Huang S."/>
            <person name="Brinkmann H."/>
            <person name="Rohde M."/>
            <person name="Jarek M."/>
            <person name="Friedl T."/>
            <person name="Seufert S."/>
            <person name="Schumacher M."/>
            <person name="Overmann J."/>
            <person name="Neumann-Schaal M."/>
            <person name="Petersen J."/>
        </authorList>
    </citation>
    <scope>NUCLEOTIDE SEQUENCE [LARGE SCALE GENOMIC DNA]</scope>
    <source>
        <strain evidence="14 15">SAG 39.79</strain>
    </source>
</reference>
<dbReference type="InterPro" id="IPR044298">
    <property type="entry name" value="MIG/MutY"/>
</dbReference>
<evidence type="ECO:0000256" key="5">
    <source>
        <dbReference type="ARBA" id="ARBA00022023"/>
    </source>
</evidence>
<dbReference type="Pfam" id="PF00730">
    <property type="entry name" value="HhH-GPD"/>
    <property type="match status" value="1"/>
</dbReference>
<dbReference type="PANTHER" id="PTHR42944">
    <property type="entry name" value="ADENINE DNA GLYCOSYLASE"/>
    <property type="match status" value="1"/>
</dbReference>
<dbReference type="InterPro" id="IPR023170">
    <property type="entry name" value="HhH_base_excis_C"/>
</dbReference>
<dbReference type="Pfam" id="PF00633">
    <property type="entry name" value="HHH"/>
    <property type="match status" value="1"/>
</dbReference>
<dbReference type="GO" id="GO:0006298">
    <property type="term" value="P:mismatch repair"/>
    <property type="evidence" value="ECO:0007669"/>
    <property type="project" value="TreeGrafter"/>
</dbReference>
<dbReference type="CDD" id="cd00056">
    <property type="entry name" value="ENDO3c"/>
    <property type="match status" value="1"/>
</dbReference>
<dbReference type="InterPro" id="IPR003651">
    <property type="entry name" value="Endonuclease3_FeS-loop_motif"/>
</dbReference>
<keyword evidence="15" id="KW-1185">Reference proteome</keyword>
<dbReference type="GO" id="GO:0051539">
    <property type="term" value="F:4 iron, 4 sulfur cluster binding"/>
    <property type="evidence" value="ECO:0007669"/>
    <property type="project" value="InterPro"/>
</dbReference>
<evidence type="ECO:0000256" key="2">
    <source>
        <dbReference type="ARBA" id="ARBA00001966"/>
    </source>
</evidence>
<dbReference type="PANTHER" id="PTHR42944:SF1">
    <property type="entry name" value="ADENINE DNA GLYCOSYLASE"/>
    <property type="match status" value="1"/>
</dbReference>
<evidence type="ECO:0000256" key="9">
    <source>
        <dbReference type="ARBA" id="ARBA00023004"/>
    </source>
</evidence>
<dbReference type="GO" id="GO:0032357">
    <property type="term" value="F:oxidized purine DNA binding"/>
    <property type="evidence" value="ECO:0007669"/>
    <property type="project" value="TreeGrafter"/>
</dbReference>
<dbReference type="InterPro" id="IPR011257">
    <property type="entry name" value="DNA_glycosylase"/>
</dbReference>
<keyword evidence="6" id="KW-0479">Metal-binding</keyword>
<keyword evidence="11" id="KW-0234">DNA repair</keyword>
<dbReference type="EMBL" id="RSCK01000018">
    <property type="protein sequence ID" value="RUT12063.1"/>
    <property type="molecule type" value="Genomic_DNA"/>
</dbReference>
<dbReference type="Proteomes" id="UP000282574">
    <property type="component" value="Unassembled WGS sequence"/>
</dbReference>
<name>A0AB37UKX5_9CYAN</name>
<keyword evidence="9" id="KW-0408">Iron</keyword>
<dbReference type="Pfam" id="PF10576">
    <property type="entry name" value="EndIII_4Fe-2S"/>
    <property type="match status" value="1"/>
</dbReference>
<comment type="catalytic activity">
    <reaction evidence="1">
        <text>Hydrolyzes free adenine bases from 7,8-dihydro-8-oxoguanine:adenine mismatched double-stranded DNA, leaving an apurinic site.</text>
        <dbReference type="EC" id="3.2.2.31"/>
    </reaction>
</comment>
<dbReference type="Gene3D" id="1.10.340.30">
    <property type="entry name" value="Hypothetical protein, domain 2"/>
    <property type="match status" value="1"/>
</dbReference>
<evidence type="ECO:0000256" key="4">
    <source>
        <dbReference type="ARBA" id="ARBA00012045"/>
    </source>
</evidence>
<keyword evidence="8" id="KW-0378">Hydrolase</keyword>